<comment type="caution">
    <text evidence="10">The sequence shown here is derived from an EMBL/GenBank/DDBJ whole genome shotgun (WGS) entry which is preliminary data.</text>
</comment>
<dbReference type="InterPro" id="IPR004680">
    <property type="entry name" value="Cit_transptr-like_dom"/>
</dbReference>
<keyword evidence="6 8" id="KW-0472">Membrane</keyword>
<proteinExistence type="predicted"/>
<dbReference type="Proteomes" id="UP000823388">
    <property type="component" value="Chromosome 3N"/>
</dbReference>
<keyword evidence="3" id="KW-1003">Cell membrane</keyword>
<feature type="region of interest" description="Disordered" evidence="7">
    <location>
        <begin position="289"/>
        <end position="319"/>
    </location>
</feature>
<organism evidence="10 11">
    <name type="scientific">Panicum virgatum</name>
    <name type="common">Blackwell switchgrass</name>
    <dbReference type="NCBI Taxonomy" id="38727"/>
    <lineage>
        <taxon>Eukaryota</taxon>
        <taxon>Viridiplantae</taxon>
        <taxon>Streptophyta</taxon>
        <taxon>Embryophyta</taxon>
        <taxon>Tracheophyta</taxon>
        <taxon>Spermatophyta</taxon>
        <taxon>Magnoliopsida</taxon>
        <taxon>Liliopsida</taxon>
        <taxon>Poales</taxon>
        <taxon>Poaceae</taxon>
        <taxon>PACMAD clade</taxon>
        <taxon>Panicoideae</taxon>
        <taxon>Panicodae</taxon>
        <taxon>Paniceae</taxon>
        <taxon>Panicinae</taxon>
        <taxon>Panicum</taxon>
        <taxon>Panicum sect. Hiantes</taxon>
    </lineage>
</organism>
<dbReference type="EMBL" id="CM029042">
    <property type="protein sequence ID" value="KAG2616940.1"/>
    <property type="molecule type" value="Genomic_DNA"/>
</dbReference>
<accession>A0A8T0U1U4</accession>
<evidence type="ECO:0000256" key="7">
    <source>
        <dbReference type="SAM" id="MobiDB-lite"/>
    </source>
</evidence>
<evidence type="ECO:0000256" key="3">
    <source>
        <dbReference type="ARBA" id="ARBA00022475"/>
    </source>
</evidence>
<sequence>MVTAAPSSPPRRPTSPPARRRRSAPKLADGSAPPTRRAPSSLSHCGRASAAQLRAELTAPPPNSAPELADGVPRPSSPTGARRRPVAPELAEPLRSGLRCAAPRRAHRPAAQLRPRARRRVLRPSSPTSERAADPSRTSSLSRCRRASTVQLRAELTAPPPNSALAPSSPTGSAPKLADERARRRPIAPELAEPLPPGLRRVMMPKQAYAAIDLPILGLLFGTMMVSIFLELADMFGYLGKALAWRSRGSKDLLFRVCLVSAVASALFIEDTYWVVLFIEDTYCDGAGRSPGPPATSAASSSRTRQTTARRARTGAQRG</sequence>
<keyword evidence="4 8" id="KW-0812">Transmembrane</keyword>
<evidence type="ECO:0000256" key="2">
    <source>
        <dbReference type="ARBA" id="ARBA00022448"/>
    </source>
</evidence>
<evidence type="ECO:0000256" key="5">
    <source>
        <dbReference type="ARBA" id="ARBA00022989"/>
    </source>
</evidence>
<name>A0A8T0U1U4_PANVG</name>
<feature type="transmembrane region" description="Helical" evidence="8">
    <location>
        <begin position="253"/>
        <end position="269"/>
    </location>
</feature>
<dbReference type="AlphaFoldDB" id="A0A8T0U1U4"/>
<feature type="compositionally biased region" description="Low complexity" evidence="7">
    <location>
        <begin position="289"/>
        <end position="307"/>
    </location>
</feature>
<keyword evidence="2" id="KW-0813">Transport</keyword>
<dbReference type="PANTHER" id="PTHR43302:SF3">
    <property type="entry name" value="OS10G0447900 PROTEIN"/>
    <property type="match status" value="1"/>
</dbReference>
<feature type="domain" description="Citrate transporter-like" evidence="9">
    <location>
        <begin position="202"/>
        <end position="279"/>
    </location>
</feature>
<dbReference type="GO" id="GO:0055085">
    <property type="term" value="P:transmembrane transport"/>
    <property type="evidence" value="ECO:0007669"/>
    <property type="project" value="InterPro"/>
</dbReference>
<evidence type="ECO:0000256" key="1">
    <source>
        <dbReference type="ARBA" id="ARBA00004651"/>
    </source>
</evidence>
<protein>
    <recommendedName>
        <fullName evidence="9">Citrate transporter-like domain-containing protein</fullName>
    </recommendedName>
</protein>
<dbReference type="OrthoDB" id="442352at2759"/>
<keyword evidence="11" id="KW-1185">Reference proteome</keyword>
<evidence type="ECO:0000259" key="9">
    <source>
        <dbReference type="Pfam" id="PF03600"/>
    </source>
</evidence>
<dbReference type="GO" id="GO:0005886">
    <property type="term" value="C:plasma membrane"/>
    <property type="evidence" value="ECO:0007669"/>
    <property type="project" value="UniProtKB-SubCell"/>
</dbReference>
<evidence type="ECO:0000256" key="8">
    <source>
        <dbReference type="SAM" id="Phobius"/>
    </source>
</evidence>
<evidence type="ECO:0000313" key="11">
    <source>
        <dbReference type="Proteomes" id="UP000823388"/>
    </source>
</evidence>
<dbReference type="Pfam" id="PF03600">
    <property type="entry name" value="CitMHS"/>
    <property type="match status" value="1"/>
</dbReference>
<reference evidence="10" key="1">
    <citation type="submission" date="2020-05" db="EMBL/GenBank/DDBJ databases">
        <title>WGS assembly of Panicum virgatum.</title>
        <authorList>
            <person name="Lovell J.T."/>
            <person name="Jenkins J."/>
            <person name="Shu S."/>
            <person name="Juenger T.E."/>
            <person name="Schmutz J."/>
        </authorList>
    </citation>
    <scope>NUCLEOTIDE SEQUENCE</scope>
    <source>
        <strain evidence="10">AP13</strain>
    </source>
</reference>
<evidence type="ECO:0000313" key="10">
    <source>
        <dbReference type="EMBL" id="KAG2616940.1"/>
    </source>
</evidence>
<evidence type="ECO:0000256" key="4">
    <source>
        <dbReference type="ARBA" id="ARBA00022692"/>
    </source>
</evidence>
<keyword evidence="5 8" id="KW-1133">Transmembrane helix</keyword>
<gene>
    <name evidence="10" type="ORF">PVAP13_3NG177428</name>
</gene>
<dbReference type="PANTHER" id="PTHR43302">
    <property type="entry name" value="TRANSPORTER ARSB-RELATED"/>
    <property type="match status" value="1"/>
</dbReference>
<feature type="compositionally biased region" description="Pro residues" evidence="7">
    <location>
        <begin position="7"/>
        <end position="16"/>
    </location>
</feature>
<evidence type="ECO:0000256" key="6">
    <source>
        <dbReference type="ARBA" id="ARBA00023136"/>
    </source>
</evidence>
<feature type="region of interest" description="Disordered" evidence="7">
    <location>
        <begin position="1"/>
        <end position="192"/>
    </location>
</feature>
<comment type="subcellular location">
    <subcellularLocation>
        <location evidence="1">Cell membrane</location>
        <topology evidence="1">Multi-pass membrane protein</topology>
    </subcellularLocation>
</comment>
<feature type="transmembrane region" description="Helical" evidence="8">
    <location>
        <begin position="208"/>
        <end position="232"/>
    </location>
</feature>